<evidence type="ECO:0000313" key="1">
    <source>
        <dbReference type="EMBL" id="JAD46321.1"/>
    </source>
</evidence>
<reference evidence="1" key="1">
    <citation type="submission" date="2014-09" db="EMBL/GenBank/DDBJ databases">
        <authorList>
            <person name="Magalhaes I.L.F."/>
            <person name="Oliveira U."/>
            <person name="Santos F.R."/>
            <person name="Vidigal T.H.D.A."/>
            <person name="Brescovit A.D."/>
            <person name="Santos A.J."/>
        </authorList>
    </citation>
    <scope>NUCLEOTIDE SEQUENCE</scope>
    <source>
        <tissue evidence="1">Shoot tissue taken approximately 20 cm above the soil surface</tissue>
    </source>
</reference>
<dbReference type="EMBL" id="GBRH01251574">
    <property type="protein sequence ID" value="JAD46321.1"/>
    <property type="molecule type" value="Transcribed_RNA"/>
</dbReference>
<organism evidence="1">
    <name type="scientific">Arundo donax</name>
    <name type="common">Giant reed</name>
    <name type="synonym">Donax arundinaceus</name>
    <dbReference type="NCBI Taxonomy" id="35708"/>
    <lineage>
        <taxon>Eukaryota</taxon>
        <taxon>Viridiplantae</taxon>
        <taxon>Streptophyta</taxon>
        <taxon>Embryophyta</taxon>
        <taxon>Tracheophyta</taxon>
        <taxon>Spermatophyta</taxon>
        <taxon>Magnoliopsida</taxon>
        <taxon>Liliopsida</taxon>
        <taxon>Poales</taxon>
        <taxon>Poaceae</taxon>
        <taxon>PACMAD clade</taxon>
        <taxon>Arundinoideae</taxon>
        <taxon>Arundineae</taxon>
        <taxon>Arundo</taxon>
    </lineage>
</organism>
<accession>A0A0A9A5C7</accession>
<proteinExistence type="predicted"/>
<reference evidence="1" key="2">
    <citation type="journal article" date="2015" name="Data Brief">
        <title>Shoot transcriptome of the giant reed, Arundo donax.</title>
        <authorList>
            <person name="Barrero R.A."/>
            <person name="Guerrero F.D."/>
            <person name="Moolhuijzen P."/>
            <person name="Goolsby J.A."/>
            <person name="Tidwell J."/>
            <person name="Bellgard S.E."/>
            <person name="Bellgard M.I."/>
        </authorList>
    </citation>
    <scope>NUCLEOTIDE SEQUENCE</scope>
    <source>
        <tissue evidence="1">Shoot tissue taken approximately 20 cm above the soil surface</tissue>
    </source>
</reference>
<dbReference type="AlphaFoldDB" id="A0A0A9A5C7"/>
<name>A0A0A9A5C7_ARUDO</name>
<protein>
    <submittedName>
        <fullName evidence="1">Uncharacterized protein</fullName>
    </submittedName>
</protein>
<sequence length="18" mass="2118">MVMRCSPSNTTMYNDLVR</sequence>